<accession>A0AAE1EA91</accession>
<evidence type="ECO:0000313" key="1">
    <source>
        <dbReference type="EMBL" id="KAK3799245.1"/>
    </source>
</evidence>
<sequence length="124" mass="13894">MIREPQVRLASKEAQTSLISPHPFANPTLSSWPPRLLIFHPLFTHTHTHLYFARRLVIYPIIEGDAASPIPNSTSRIEQHLAPTLLARHRSVEQQWSQSTSPSRGLPSLAPVEAAPVRLILGDR</sequence>
<name>A0AAE1EA91_9GAST</name>
<comment type="caution">
    <text evidence="1">The sequence shown here is derived from an EMBL/GenBank/DDBJ whole genome shotgun (WGS) entry which is preliminary data.</text>
</comment>
<evidence type="ECO:0000313" key="2">
    <source>
        <dbReference type="Proteomes" id="UP001283361"/>
    </source>
</evidence>
<protein>
    <submittedName>
        <fullName evidence="1">Uncharacterized protein</fullName>
    </submittedName>
</protein>
<dbReference type="EMBL" id="JAWDGP010000590">
    <property type="protein sequence ID" value="KAK3799245.1"/>
    <property type="molecule type" value="Genomic_DNA"/>
</dbReference>
<keyword evidence="2" id="KW-1185">Reference proteome</keyword>
<reference evidence="1" key="1">
    <citation type="journal article" date="2023" name="G3 (Bethesda)">
        <title>A reference genome for the long-term kleptoplast-retaining sea slug Elysia crispata morphotype clarki.</title>
        <authorList>
            <person name="Eastman K.E."/>
            <person name="Pendleton A.L."/>
            <person name="Shaikh M.A."/>
            <person name="Suttiyut T."/>
            <person name="Ogas R."/>
            <person name="Tomko P."/>
            <person name="Gavelis G."/>
            <person name="Widhalm J.R."/>
            <person name="Wisecaver J.H."/>
        </authorList>
    </citation>
    <scope>NUCLEOTIDE SEQUENCE</scope>
    <source>
        <strain evidence="1">ECLA1</strain>
    </source>
</reference>
<organism evidence="1 2">
    <name type="scientific">Elysia crispata</name>
    <name type="common">lettuce slug</name>
    <dbReference type="NCBI Taxonomy" id="231223"/>
    <lineage>
        <taxon>Eukaryota</taxon>
        <taxon>Metazoa</taxon>
        <taxon>Spiralia</taxon>
        <taxon>Lophotrochozoa</taxon>
        <taxon>Mollusca</taxon>
        <taxon>Gastropoda</taxon>
        <taxon>Heterobranchia</taxon>
        <taxon>Euthyneura</taxon>
        <taxon>Panpulmonata</taxon>
        <taxon>Sacoglossa</taxon>
        <taxon>Placobranchoidea</taxon>
        <taxon>Plakobranchidae</taxon>
        <taxon>Elysia</taxon>
    </lineage>
</organism>
<gene>
    <name evidence="1" type="ORF">RRG08_054371</name>
</gene>
<dbReference type="AlphaFoldDB" id="A0AAE1EA91"/>
<dbReference type="Proteomes" id="UP001283361">
    <property type="component" value="Unassembled WGS sequence"/>
</dbReference>
<proteinExistence type="predicted"/>